<dbReference type="RefSeq" id="WP_068443987.1">
    <property type="nucleotide sequence ID" value="NZ_CP013862.1"/>
</dbReference>
<keyword evidence="2" id="KW-1185">Reference proteome</keyword>
<dbReference type="Pfam" id="PF09844">
    <property type="entry name" value="DUF2071"/>
    <property type="match status" value="1"/>
</dbReference>
<dbReference type="InterPro" id="IPR023375">
    <property type="entry name" value="ADC_dom_sf"/>
</dbReference>
<dbReference type="PANTHER" id="PTHR39186:SF1">
    <property type="entry name" value="DUF2071 DOMAIN-CONTAINING PROTEIN"/>
    <property type="match status" value="1"/>
</dbReference>
<gene>
    <name evidence="1" type="ORF">AOX59_07365</name>
</gene>
<evidence type="ECO:0008006" key="3">
    <source>
        <dbReference type="Google" id="ProtNLM"/>
    </source>
</evidence>
<proteinExistence type="predicted"/>
<dbReference type="Gene3D" id="2.40.400.10">
    <property type="entry name" value="Acetoacetate decarboxylase-like"/>
    <property type="match status" value="1"/>
</dbReference>
<dbReference type="InterPro" id="IPR018644">
    <property type="entry name" value="DUF2071"/>
</dbReference>
<dbReference type="Proteomes" id="UP000050331">
    <property type="component" value="Chromosome"/>
</dbReference>
<evidence type="ECO:0000313" key="2">
    <source>
        <dbReference type="Proteomes" id="UP000050331"/>
    </source>
</evidence>
<dbReference type="STRING" id="1472767.AOX59_07365"/>
<reference evidence="1 2" key="1">
    <citation type="submission" date="2016-01" db="EMBL/GenBank/DDBJ databases">
        <title>Complete genome sequence of strain Lentibacillus amyloliquefaciens LAM0015T isolated from saline sediment.</title>
        <authorList>
            <person name="Wang J.-L."/>
            <person name="He M.-X."/>
        </authorList>
    </citation>
    <scope>NUCLEOTIDE SEQUENCE [LARGE SCALE GENOMIC DNA]</scope>
    <source>
        <strain evidence="1 2">LAM0015</strain>
    </source>
</reference>
<protein>
    <recommendedName>
        <fullName evidence="3">DUF2071 domain-containing protein</fullName>
    </recommendedName>
</protein>
<evidence type="ECO:0000313" key="1">
    <source>
        <dbReference type="EMBL" id="ALX48442.1"/>
    </source>
</evidence>
<dbReference type="KEGG" id="lao:AOX59_07365"/>
<dbReference type="AlphaFoldDB" id="A0A0U4G6Y7"/>
<organism evidence="1 2">
    <name type="scientific">Lentibacillus amyloliquefaciens</name>
    <dbReference type="NCBI Taxonomy" id="1472767"/>
    <lineage>
        <taxon>Bacteria</taxon>
        <taxon>Bacillati</taxon>
        <taxon>Bacillota</taxon>
        <taxon>Bacilli</taxon>
        <taxon>Bacillales</taxon>
        <taxon>Bacillaceae</taxon>
        <taxon>Lentibacillus</taxon>
    </lineage>
</organism>
<dbReference type="SUPFAM" id="SSF160104">
    <property type="entry name" value="Acetoacetate decarboxylase-like"/>
    <property type="match status" value="1"/>
</dbReference>
<dbReference type="EMBL" id="CP013862">
    <property type="protein sequence ID" value="ALX48442.1"/>
    <property type="molecule type" value="Genomic_DNA"/>
</dbReference>
<dbReference type="OrthoDB" id="150993at2"/>
<accession>A0A0U4G6Y7</accession>
<name>A0A0U4G6Y7_9BACI</name>
<sequence>MFQDILNSTTHRRSSLPSGPWVMMQKWEEITFFHWPVSPNIINRFLPPGLELDTYEGDAWISIVPFNVTDVRFRGIRASVPHVKKFREVNVRTYVRCNGLSGVFFFSLDADNLMAVLGSRVATLSYFYAEMGINRSDGVIYYYCARKQRMPAVFRAMARPVGEFFSPEEGGLSEWLVERYFLWTSIKGILFRGSIHHPKWELQHAQANVTEETLAPFQVRCGRKAPLVHYAASQTTLIWMIRKEH</sequence>
<dbReference type="PANTHER" id="PTHR39186">
    <property type="entry name" value="DUF2071 FAMILY PROTEIN"/>
    <property type="match status" value="1"/>
</dbReference>